<evidence type="ECO:0000259" key="2">
    <source>
        <dbReference type="Pfam" id="PF04149"/>
    </source>
</evidence>
<feature type="compositionally biased region" description="Polar residues" evidence="1">
    <location>
        <begin position="1"/>
        <end position="17"/>
    </location>
</feature>
<protein>
    <recommendedName>
        <fullName evidence="2">DUF397 domain-containing protein</fullName>
    </recommendedName>
</protein>
<dbReference type="Proteomes" id="UP001240984">
    <property type="component" value="Unassembled WGS sequence"/>
</dbReference>
<evidence type="ECO:0000256" key="1">
    <source>
        <dbReference type="SAM" id="MobiDB-lite"/>
    </source>
</evidence>
<organism evidence="3 4">
    <name type="scientific">Catenuloplanes nepalensis</name>
    <dbReference type="NCBI Taxonomy" id="587533"/>
    <lineage>
        <taxon>Bacteria</taxon>
        <taxon>Bacillati</taxon>
        <taxon>Actinomycetota</taxon>
        <taxon>Actinomycetes</taxon>
        <taxon>Micromonosporales</taxon>
        <taxon>Micromonosporaceae</taxon>
        <taxon>Catenuloplanes</taxon>
    </lineage>
</organism>
<dbReference type="InterPro" id="IPR007278">
    <property type="entry name" value="DUF397"/>
</dbReference>
<feature type="region of interest" description="Disordered" evidence="1">
    <location>
        <begin position="1"/>
        <end position="26"/>
    </location>
</feature>
<reference evidence="3 4" key="1">
    <citation type="submission" date="2023-07" db="EMBL/GenBank/DDBJ databases">
        <title>Sequencing the genomes of 1000 actinobacteria strains.</title>
        <authorList>
            <person name="Klenk H.-P."/>
        </authorList>
    </citation>
    <scope>NUCLEOTIDE SEQUENCE [LARGE SCALE GENOMIC DNA]</scope>
    <source>
        <strain evidence="3 4">DSM 44710</strain>
    </source>
</reference>
<dbReference type="EMBL" id="JAUSRA010000001">
    <property type="protein sequence ID" value="MDP9792933.1"/>
    <property type="molecule type" value="Genomic_DNA"/>
</dbReference>
<comment type="caution">
    <text evidence="3">The sequence shown here is derived from an EMBL/GenBank/DDBJ whole genome shotgun (WGS) entry which is preliminary data.</text>
</comment>
<proteinExistence type="predicted"/>
<accession>A0ABT9MNS0</accession>
<evidence type="ECO:0000313" key="3">
    <source>
        <dbReference type="EMBL" id="MDP9792933.1"/>
    </source>
</evidence>
<feature type="domain" description="DUF397" evidence="2">
    <location>
        <begin position="9"/>
        <end position="61"/>
    </location>
</feature>
<keyword evidence="4" id="KW-1185">Reference proteome</keyword>
<evidence type="ECO:0000313" key="4">
    <source>
        <dbReference type="Proteomes" id="UP001240984"/>
    </source>
</evidence>
<dbReference type="RefSeq" id="WP_306827819.1">
    <property type="nucleotide sequence ID" value="NZ_JAUSRA010000001.1"/>
</dbReference>
<gene>
    <name evidence="3" type="ORF">J2S43_001445</name>
</gene>
<dbReference type="Pfam" id="PF04149">
    <property type="entry name" value="DUF397"/>
    <property type="match status" value="1"/>
</dbReference>
<sequence length="72" mass="7485">MKTRGLTTQWTKSSRSSGSGGQCVEARTAASDVHIRDSKQGEDGPILNVHAGAWTLFLGAVVSGKVRVAATS</sequence>
<name>A0ABT9MNS0_9ACTN</name>